<dbReference type="EMBL" id="FSQE01000007">
    <property type="protein sequence ID" value="SIN24988.1"/>
    <property type="molecule type" value="Genomic_DNA"/>
</dbReference>
<sequence>MSGGNSMHLSVDAVIPNVDRLGTVARDLEESLRQLVSNVEGVVGVSWTGDSAKLYEESWQEFREAASRIVGDAKEIESRVRGNVTQFLQQEAINASRLGGQ</sequence>
<dbReference type="Pfam" id="PF06013">
    <property type="entry name" value="WXG100"/>
    <property type="match status" value="1"/>
</dbReference>
<name>A0AB74FFS6_9MYCO</name>
<comment type="caution">
    <text evidence="1">The sequence shown here is derived from an EMBL/GenBank/DDBJ whole genome shotgun (WGS) entry which is preliminary data.</text>
</comment>
<dbReference type="InterPro" id="IPR036689">
    <property type="entry name" value="ESAT-6-like_sf"/>
</dbReference>
<gene>
    <name evidence="1" type="ORF">SAMEA2152244_03622</name>
</gene>
<accession>A0AB74FFS6</accession>
<dbReference type="AlphaFoldDB" id="A0AB74FFS6"/>
<proteinExistence type="predicted"/>
<dbReference type="GeneID" id="93381770"/>
<evidence type="ECO:0000313" key="1">
    <source>
        <dbReference type="EMBL" id="SIN24988.1"/>
    </source>
</evidence>
<reference evidence="1 2" key="1">
    <citation type="submission" date="2016-11" db="EMBL/GenBank/DDBJ databases">
        <authorList>
            <consortium name="Pathogen Informatics"/>
        </authorList>
    </citation>
    <scope>NUCLEOTIDE SEQUENCE [LARGE SCALE GENOMIC DNA]</scope>
    <source>
        <strain evidence="1 2">696</strain>
    </source>
</reference>
<organism evidence="1 2">
    <name type="scientific">Mycobacteroides abscessus subsp. abscessus</name>
    <dbReference type="NCBI Taxonomy" id="1185650"/>
    <lineage>
        <taxon>Bacteria</taxon>
        <taxon>Bacillati</taxon>
        <taxon>Actinomycetota</taxon>
        <taxon>Actinomycetes</taxon>
        <taxon>Mycobacteriales</taxon>
        <taxon>Mycobacteriaceae</taxon>
        <taxon>Mycobacteroides</taxon>
        <taxon>Mycobacteroides abscessus</taxon>
    </lineage>
</organism>
<dbReference type="RefSeq" id="WP_021268871.1">
    <property type="nucleotide sequence ID" value="NZ_AP028613.1"/>
</dbReference>
<protein>
    <submittedName>
        <fullName evidence="1">WXG100 family type VII secretion target</fullName>
    </submittedName>
</protein>
<evidence type="ECO:0000313" key="2">
    <source>
        <dbReference type="Proteomes" id="UP000184831"/>
    </source>
</evidence>
<dbReference type="SUPFAM" id="SSF140453">
    <property type="entry name" value="EsxAB dimer-like"/>
    <property type="match status" value="1"/>
</dbReference>
<dbReference type="Gene3D" id="1.10.287.1060">
    <property type="entry name" value="ESAT-6-like"/>
    <property type="match status" value="1"/>
</dbReference>
<dbReference type="InterPro" id="IPR010310">
    <property type="entry name" value="T7SS_ESAT-6-like"/>
</dbReference>
<dbReference type="Proteomes" id="UP000184831">
    <property type="component" value="Unassembled WGS sequence"/>
</dbReference>